<reference evidence="2" key="1">
    <citation type="submission" date="2021-07" db="EMBL/GenBank/DDBJ databases">
        <title>Shewanella sp. YLB-07 whole genome sequence.</title>
        <authorList>
            <person name="Yu L."/>
        </authorList>
    </citation>
    <scope>NUCLEOTIDE SEQUENCE</scope>
    <source>
        <strain evidence="2">YLB-08</strain>
    </source>
</reference>
<protein>
    <submittedName>
        <fullName evidence="2">DUF4347 domain-containing protein</fullName>
    </submittedName>
</protein>
<feature type="domain" description="DUF4347" evidence="1">
    <location>
        <begin position="83"/>
        <end position="241"/>
    </location>
</feature>
<accession>A0ABX6VAT6</accession>
<proteinExistence type="predicted"/>
<gene>
    <name evidence="2" type="ORF">FM038_020915</name>
</gene>
<name>A0ABX6VAT6_9GAMM</name>
<dbReference type="RefSeq" id="WP_142871339.1">
    <property type="nucleotide sequence ID" value="NZ_CP045503.2"/>
</dbReference>
<sequence length="255" mass="28612">MKSLLSQWFRCISSLIHLKVVNVVRVIFADTRKILTQSPPQDTHGIGLFTCTFLIATCFFYSQPLLAVDDSKHAKHEYLERDLIIIDLAVHDPQMLVAALDTKAKQQRGIISYPKVVFLQPSLEPLQQILTAVEQTGRVSSISIISHASTSALLLAGRWVDKYYIIEKAPLMREVSTYFNQGTELSLYGCNLTSGRLEKHFVDTLADLTSLNVSRAVDINGELSEGRAWKLEYQIRDIELASKASRGLNQAVHQP</sequence>
<keyword evidence="3" id="KW-1185">Reference proteome</keyword>
<dbReference type="Proteomes" id="UP000316416">
    <property type="component" value="Chromosome"/>
</dbReference>
<evidence type="ECO:0000259" key="1">
    <source>
        <dbReference type="Pfam" id="PF14252"/>
    </source>
</evidence>
<evidence type="ECO:0000313" key="3">
    <source>
        <dbReference type="Proteomes" id="UP000316416"/>
    </source>
</evidence>
<evidence type="ECO:0000313" key="2">
    <source>
        <dbReference type="EMBL" id="QPG59567.1"/>
    </source>
</evidence>
<dbReference type="Pfam" id="PF14252">
    <property type="entry name" value="DUF4347"/>
    <property type="match status" value="1"/>
</dbReference>
<dbReference type="EMBL" id="CP045503">
    <property type="protein sequence ID" value="QPG59567.1"/>
    <property type="molecule type" value="Genomic_DNA"/>
</dbReference>
<organism evidence="2 3">
    <name type="scientific">Shewanella eurypsychrophilus</name>
    <dbReference type="NCBI Taxonomy" id="2593656"/>
    <lineage>
        <taxon>Bacteria</taxon>
        <taxon>Pseudomonadati</taxon>
        <taxon>Pseudomonadota</taxon>
        <taxon>Gammaproteobacteria</taxon>
        <taxon>Alteromonadales</taxon>
        <taxon>Shewanellaceae</taxon>
        <taxon>Shewanella</taxon>
    </lineage>
</organism>
<dbReference type="InterPro" id="IPR025592">
    <property type="entry name" value="DUF4347"/>
</dbReference>